<evidence type="ECO:0000313" key="2">
    <source>
        <dbReference type="EMBL" id="GID14804.1"/>
    </source>
</evidence>
<feature type="signal peptide" evidence="1">
    <location>
        <begin position="1"/>
        <end position="29"/>
    </location>
</feature>
<reference evidence="2" key="1">
    <citation type="submission" date="2021-01" db="EMBL/GenBank/DDBJ databases">
        <title>Whole genome shotgun sequence of Actinocatenispora rupis NBRC 107355.</title>
        <authorList>
            <person name="Komaki H."/>
            <person name="Tamura T."/>
        </authorList>
    </citation>
    <scope>NUCLEOTIDE SEQUENCE</scope>
    <source>
        <strain evidence="2">NBRC 107355</strain>
    </source>
</reference>
<dbReference type="AlphaFoldDB" id="A0A8J3NGF2"/>
<evidence type="ECO:0000313" key="3">
    <source>
        <dbReference type="Proteomes" id="UP000612808"/>
    </source>
</evidence>
<gene>
    <name evidence="2" type="ORF">Aru02nite_56930</name>
</gene>
<comment type="caution">
    <text evidence="2">The sequence shown here is derived from an EMBL/GenBank/DDBJ whole genome shotgun (WGS) entry which is preliminary data.</text>
</comment>
<protein>
    <recommendedName>
        <fullName evidence="4">Secreted protein</fullName>
    </recommendedName>
</protein>
<dbReference type="RefSeq" id="WP_203662747.1">
    <property type="nucleotide sequence ID" value="NZ_BAAAZM010000004.1"/>
</dbReference>
<organism evidence="2 3">
    <name type="scientific">Actinocatenispora rupis</name>
    <dbReference type="NCBI Taxonomy" id="519421"/>
    <lineage>
        <taxon>Bacteria</taxon>
        <taxon>Bacillati</taxon>
        <taxon>Actinomycetota</taxon>
        <taxon>Actinomycetes</taxon>
        <taxon>Micromonosporales</taxon>
        <taxon>Micromonosporaceae</taxon>
        <taxon>Actinocatenispora</taxon>
    </lineage>
</organism>
<feature type="chain" id="PRO_5035216088" description="Secreted protein" evidence="1">
    <location>
        <begin position="30"/>
        <end position="425"/>
    </location>
</feature>
<proteinExistence type="predicted"/>
<keyword evidence="1" id="KW-0732">Signal</keyword>
<evidence type="ECO:0000256" key="1">
    <source>
        <dbReference type="SAM" id="SignalP"/>
    </source>
</evidence>
<accession>A0A8J3NGF2</accession>
<evidence type="ECO:0008006" key="4">
    <source>
        <dbReference type="Google" id="ProtNLM"/>
    </source>
</evidence>
<sequence length="425" mass="44379">MRTVRTATVLAAAGVLLAALLVDAAPASAAYTDPLTTTTKQGLVWHATPAAALTALDNALPNVSMNTVAHSANYAMTGCTATEKASLPVAPTATTAMCWDSDRATSTAWTPQSITTSGDADDDGMWGADKIILSGWHGEDALGTGSDGKSRYDDARIMVVNDDDPSAPAFRMAYLAVPNSTGSTFSAAKAHAGGMAWYGDKIYVTAVGNTSTAIRVFSTTHILQMTSSAAAIGKTSDGYAAYGYQYALMQVGYYTYAGGTCDMSSDTGVPCFSSMSLDRSTSPDSVVTTEYFSDQTKHGRLYRYPMGSDYLLAADSSGAVAATEAYKSGVGNMQGVLSHGGKWYVAHSSATIHGQLYDQTTTASTPSYCGDPQTPACWAMHPEALTYDWATGLVWSVTEWTPASCSGAGQTCGRTLFAVPLSTLP</sequence>
<dbReference type="Proteomes" id="UP000612808">
    <property type="component" value="Unassembled WGS sequence"/>
</dbReference>
<dbReference type="EMBL" id="BOMB01000033">
    <property type="protein sequence ID" value="GID14804.1"/>
    <property type="molecule type" value="Genomic_DNA"/>
</dbReference>
<name>A0A8J3NGF2_9ACTN</name>
<keyword evidence="3" id="KW-1185">Reference proteome</keyword>